<dbReference type="SUPFAM" id="SSF56112">
    <property type="entry name" value="Protein kinase-like (PK-like)"/>
    <property type="match status" value="1"/>
</dbReference>
<dbReference type="Gene3D" id="1.10.510.10">
    <property type="entry name" value="Transferase(Phosphotransferase) domain 1"/>
    <property type="match status" value="1"/>
</dbReference>
<evidence type="ECO:0000313" key="2">
    <source>
        <dbReference type="Proteomes" id="UP000319257"/>
    </source>
</evidence>
<evidence type="ECO:0008006" key="3">
    <source>
        <dbReference type="Google" id="ProtNLM"/>
    </source>
</evidence>
<organism evidence="1 2">
    <name type="scientific">Thyridium curvatum</name>
    <dbReference type="NCBI Taxonomy" id="1093900"/>
    <lineage>
        <taxon>Eukaryota</taxon>
        <taxon>Fungi</taxon>
        <taxon>Dikarya</taxon>
        <taxon>Ascomycota</taxon>
        <taxon>Pezizomycotina</taxon>
        <taxon>Sordariomycetes</taxon>
        <taxon>Sordariomycetidae</taxon>
        <taxon>Thyridiales</taxon>
        <taxon>Thyridiaceae</taxon>
        <taxon>Thyridium</taxon>
    </lineage>
</organism>
<dbReference type="AlphaFoldDB" id="A0A507B9V7"/>
<comment type="caution">
    <text evidence="1">The sequence shown here is derived from an EMBL/GenBank/DDBJ whole genome shotgun (WGS) entry which is preliminary data.</text>
</comment>
<accession>A0A507B9V7</accession>
<proteinExistence type="predicted"/>
<keyword evidence="2" id="KW-1185">Reference proteome</keyword>
<evidence type="ECO:0000313" key="1">
    <source>
        <dbReference type="EMBL" id="TPX16393.1"/>
    </source>
</evidence>
<dbReference type="GeneID" id="41971489"/>
<dbReference type="Proteomes" id="UP000319257">
    <property type="component" value="Unassembled WGS sequence"/>
</dbReference>
<dbReference type="InParanoid" id="A0A507B9V7"/>
<dbReference type="OrthoDB" id="5221171at2759"/>
<dbReference type="InterPro" id="IPR011009">
    <property type="entry name" value="Kinase-like_dom_sf"/>
</dbReference>
<protein>
    <recommendedName>
        <fullName evidence="3">Protein kinase domain-containing protein</fullName>
    </recommendedName>
</protein>
<name>A0A507B9V7_9PEZI</name>
<gene>
    <name evidence="1" type="ORF">E0L32_004042</name>
</gene>
<dbReference type="EMBL" id="SKBQ01000018">
    <property type="protein sequence ID" value="TPX16393.1"/>
    <property type="molecule type" value="Genomic_DNA"/>
</dbReference>
<sequence length="344" mass="38558">MSSTRWAAPADEADRVWHEPEVIIYNLIVYPEVSSSAIAYDVANRKWYELNLDTIVRDEDWMDAVITKHISDYHAHHGTLPDFNVINTTREGTPTTFEKKPNEHVARRIEGNVHYGRGPSDILPTTTFEQVKQKLYLNRGIDRCVWNGADCIFKRIEFVEDLEAIEREIKTREALLAASEPPGTSIELRFHVLPILAVVNKHSETDEVLGIIMPYGGQSLESLAGGYQYGMGADPEEGLPPKPWPSLPIAEEQIIDLLRGVRELAKAGVVHGDVNDRNTLLTPDNRLVLVDMGEVAPDYVSDVHALGRMMLWALEMVSWTTPGAEDRVRQIATQLLAETGGMPE</sequence>
<dbReference type="RefSeq" id="XP_030998104.1">
    <property type="nucleotide sequence ID" value="XM_031138409.1"/>
</dbReference>
<reference evidence="1 2" key="1">
    <citation type="submission" date="2019-06" db="EMBL/GenBank/DDBJ databases">
        <title>Draft genome sequence of the filamentous fungus Phialemoniopsis curvata isolated from diesel fuel.</title>
        <authorList>
            <person name="Varaljay V.A."/>
            <person name="Lyon W.J."/>
            <person name="Crouch A.L."/>
            <person name="Drake C.E."/>
            <person name="Hollomon J.M."/>
            <person name="Nadeau L.J."/>
            <person name="Nunn H.S."/>
            <person name="Stevenson B.S."/>
            <person name="Bojanowski C.L."/>
            <person name="Crookes-Goodson W.J."/>
        </authorList>
    </citation>
    <scope>NUCLEOTIDE SEQUENCE [LARGE SCALE GENOMIC DNA]</scope>
    <source>
        <strain evidence="1 2">D216</strain>
    </source>
</reference>